<dbReference type="PROSITE" id="PS50103">
    <property type="entry name" value="ZF_C3H1"/>
    <property type="match status" value="1"/>
</dbReference>
<dbReference type="KEGG" id="dqu:106741593"/>
<dbReference type="OrthoDB" id="75923at2759"/>
<dbReference type="RefSeq" id="XP_014469220.1">
    <property type="nucleotide sequence ID" value="XM_014613734.1"/>
</dbReference>
<evidence type="ECO:0000259" key="11">
    <source>
        <dbReference type="PROSITE" id="PS50103"/>
    </source>
</evidence>
<dbReference type="Pfam" id="PF00076">
    <property type="entry name" value="RRM_1"/>
    <property type="match status" value="1"/>
</dbReference>
<organism evidence="13 14">
    <name type="scientific">Dinoponera quadriceps</name>
    <name type="common">South American ant</name>
    <dbReference type="NCBI Taxonomy" id="609295"/>
    <lineage>
        <taxon>Eukaryota</taxon>
        <taxon>Metazoa</taxon>
        <taxon>Ecdysozoa</taxon>
        <taxon>Arthropoda</taxon>
        <taxon>Hexapoda</taxon>
        <taxon>Insecta</taxon>
        <taxon>Pterygota</taxon>
        <taxon>Neoptera</taxon>
        <taxon>Endopterygota</taxon>
        <taxon>Hymenoptera</taxon>
        <taxon>Apocrita</taxon>
        <taxon>Aculeata</taxon>
        <taxon>Formicoidea</taxon>
        <taxon>Formicidae</taxon>
        <taxon>Ponerinae</taxon>
        <taxon>Ponerini</taxon>
        <taxon>Dinoponera</taxon>
    </lineage>
</organism>
<dbReference type="InterPro" id="IPR035979">
    <property type="entry name" value="RBD_domain_sf"/>
</dbReference>
<dbReference type="PRINTS" id="PR01848">
    <property type="entry name" value="U2AUXFACTOR"/>
</dbReference>
<dbReference type="GO" id="GO:0003723">
    <property type="term" value="F:RNA binding"/>
    <property type="evidence" value="ECO:0007669"/>
    <property type="project" value="UniProtKB-UniRule"/>
</dbReference>
<feature type="domain" description="C3H1-type" evidence="11">
    <location>
        <begin position="169"/>
        <end position="197"/>
    </location>
</feature>
<evidence type="ECO:0000256" key="5">
    <source>
        <dbReference type="ARBA" id="ARBA00022884"/>
    </source>
</evidence>
<dbReference type="InterPro" id="IPR009145">
    <property type="entry name" value="U2AF_small"/>
</dbReference>
<evidence type="ECO:0000256" key="3">
    <source>
        <dbReference type="ARBA" id="ARBA00022771"/>
    </source>
</evidence>
<dbReference type="SUPFAM" id="SSF54928">
    <property type="entry name" value="RNA-binding domain, RBD"/>
    <property type="match status" value="1"/>
</dbReference>
<dbReference type="SMART" id="SM00361">
    <property type="entry name" value="RRM_1"/>
    <property type="match status" value="1"/>
</dbReference>
<dbReference type="GO" id="GO:0008270">
    <property type="term" value="F:zinc ion binding"/>
    <property type="evidence" value="ECO:0007669"/>
    <property type="project" value="UniProtKB-KW"/>
</dbReference>
<dbReference type="Proteomes" id="UP000515204">
    <property type="component" value="Unplaced"/>
</dbReference>
<evidence type="ECO:0000256" key="9">
    <source>
        <dbReference type="SAM" id="MobiDB-lite"/>
    </source>
</evidence>
<proteinExistence type="predicted"/>
<feature type="region of interest" description="Disordered" evidence="9">
    <location>
        <begin position="339"/>
        <end position="484"/>
    </location>
</feature>
<reference evidence="14" key="1">
    <citation type="submission" date="2025-08" db="UniProtKB">
        <authorList>
            <consortium name="RefSeq"/>
        </authorList>
    </citation>
    <scope>IDENTIFICATION</scope>
</reference>
<sequence length="484" mass="58960">MEKRNETKMRHKEWRRIVKKERRRRLRRATAQQRDADEERLRAALNNTVEYLKWCDEQERFKKETEARERREHEEREKQWLEEEVRARKEWQALQQKKEEEKQKQLEEQRKMAEELEAKKEAFRKKEEEHRRKRKELLRKREQLQKDINDYIENRAKTPEALREVNETQPGKDLCPFFMKTGACRYGDKCSKNHRIVFLSKVILIHGFYSHFSLEKNSAEYDTDVTLEYETSETWQHYREFYEDVISELKTYGRINVVRCCCNTEAHLRGNLYVEYHTEREATRAWKRLNGRWYAGKQLKCEFANLKSWRSAICGMTKCPKGTACNYLHTFRNPRDEYSIKEARRMKNTPQISNSKRSERSRRKSRWEESVRTDSQEERDWRWSESPEIELEPRTNDAEEKRTHVPKKERSHRSSHDGSESSLRSLNSSRRSRSPEERHRSKNRKRSHDDDEETASDGRSSKKRKKKSKRRNDNENDHKKARRN</sequence>
<protein>
    <submittedName>
        <fullName evidence="14">U2 small nuclear ribonucleoprotein auxiliary factor 35 kDa subunit-related protein 2 isoform X1</fullName>
    </submittedName>
</protein>
<evidence type="ECO:0000256" key="6">
    <source>
        <dbReference type="PROSITE-ProRule" id="PRU00176"/>
    </source>
</evidence>
<keyword evidence="2" id="KW-0677">Repeat</keyword>
<feature type="zinc finger region" description="C3H1-type" evidence="7">
    <location>
        <begin position="169"/>
        <end position="197"/>
    </location>
</feature>
<evidence type="ECO:0000256" key="4">
    <source>
        <dbReference type="ARBA" id="ARBA00022833"/>
    </source>
</evidence>
<keyword evidence="1 7" id="KW-0479">Metal-binding</keyword>
<keyword evidence="5 6" id="KW-0694">RNA-binding</keyword>
<dbReference type="PROSITE" id="PS51413">
    <property type="entry name" value="DBINO"/>
    <property type="match status" value="1"/>
</dbReference>
<keyword evidence="8" id="KW-0175">Coiled coil</keyword>
<evidence type="ECO:0000256" key="2">
    <source>
        <dbReference type="ARBA" id="ARBA00022737"/>
    </source>
</evidence>
<keyword evidence="4 7" id="KW-0862">Zinc</keyword>
<evidence type="ECO:0000313" key="14">
    <source>
        <dbReference type="RefSeq" id="XP_014469220.1"/>
    </source>
</evidence>
<dbReference type="SMART" id="SM00356">
    <property type="entry name" value="ZnF_C3H1"/>
    <property type="match status" value="2"/>
</dbReference>
<feature type="compositionally biased region" description="Low complexity" evidence="9">
    <location>
        <begin position="420"/>
        <end position="429"/>
    </location>
</feature>
<dbReference type="InterPro" id="IPR000571">
    <property type="entry name" value="Znf_CCCH"/>
</dbReference>
<dbReference type="InterPro" id="IPR003954">
    <property type="entry name" value="RRM_euk-type"/>
</dbReference>
<accession>A0A6P3WT23</accession>
<dbReference type="AlphaFoldDB" id="A0A6P3WT23"/>
<dbReference type="InterPro" id="IPR000504">
    <property type="entry name" value="RRM_dom"/>
</dbReference>
<evidence type="ECO:0000313" key="13">
    <source>
        <dbReference type="Proteomes" id="UP000515204"/>
    </source>
</evidence>
<dbReference type="GeneID" id="106741593"/>
<dbReference type="GO" id="GO:1990904">
    <property type="term" value="C:ribonucleoprotein complex"/>
    <property type="evidence" value="ECO:0007669"/>
    <property type="project" value="UniProtKB-KW"/>
</dbReference>
<name>A0A6P3WT23_DINQU</name>
<evidence type="ECO:0000259" key="10">
    <source>
        <dbReference type="PROSITE" id="PS50102"/>
    </source>
</evidence>
<dbReference type="Gene3D" id="3.30.70.330">
    <property type="match status" value="1"/>
</dbReference>
<dbReference type="Gene3D" id="2.30.30.1190">
    <property type="match status" value="1"/>
</dbReference>
<dbReference type="InterPro" id="IPR020838">
    <property type="entry name" value="DBINO"/>
</dbReference>
<evidence type="ECO:0000256" key="1">
    <source>
        <dbReference type="ARBA" id="ARBA00022723"/>
    </source>
</evidence>
<feature type="coiled-coil region" evidence="8">
    <location>
        <begin position="63"/>
        <end position="154"/>
    </location>
</feature>
<dbReference type="InterPro" id="IPR012677">
    <property type="entry name" value="Nucleotide-bd_a/b_plait_sf"/>
</dbReference>
<evidence type="ECO:0000256" key="8">
    <source>
        <dbReference type="SAM" id="Coils"/>
    </source>
</evidence>
<dbReference type="PANTHER" id="PTHR12620">
    <property type="entry name" value="U2 SNRNP AUXILIARY FACTOR, SMALL SUBUNIT"/>
    <property type="match status" value="1"/>
</dbReference>
<keyword evidence="14" id="KW-0687">Ribonucleoprotein</keyword>
<dbReference type="GO" id="GO:0000398">
    <property type="term" value="P:mRNA splicing, via spliceosome"/>
    <property type="evidence" value="ECO:0007669"/>
    <property type="project" value="InterPro"/>
</dbReference>
<dbReference type="GO" id="GO:0089701">
    <property type="term" value="C:U2AF complex"/>
    <property type="evidence" value="ECO:0007669"/>
    <property type="project" value="InterPro"/>
</dbReference>
<evidence type="ECO:0000259" key="12">
    <source>
        <dbReference type="PROSITE" id="PS51413"/>
    </source>
</evidence>
<feature type="compositionally biased region" description="Basic residues" evidence="9">
    <location>
        <begin position="461"/>
        <end position="470"/>
    </location>
</feature>
<dbReference type="PROSITE" id="PS50102">
    <property type="entry name" value="RRM"/>
    <property type="match status" value="1"/>
</dbReference>
<gene>
    <name evidence="14" type="primary">LOC106741593</name>
</gene>
<keyword evidence="13" id="KW-1185">Reference proteome</keyword>
<keyword evidence="3 7" id="KW-0863">Zinc-finger</keyword>
<feature type="compositionally biased region" description="Basic and acidic residues" evidence="9">
    <location>
        <begin position="366"/>
        <end position="419"/>
    </location>
</feature>
<dbReference type="Pfam" id="PF00642">
    <property type="entry name" value="zf-CCCH"/>
    <property type="match status" value="1"/>
</dbReference>
<dbReference type="GO" id="GO:0003677">
    <property type="term" value="F:DNA binding"/>
    <property type="evidence" value="ECO:0007669"/>
    <property type="project" value="InterPro"/>
</dbReference>
<evidence type="ECO:0000256" key="7">
    <source>
        <dbReference type="PROSITE-ProRule" id="PRU00723"/>
    </source>
</evidence>
<feature type="domain" description="DBINO" evidence="12">
    <location>
        <begin position="13"/>
        <end position="138"/>
    </location>
</feature>
<feature type="domain" description="RRM" evidence="10">
    <location>
        <begin position="227"/>
        <end position="306"/>
    </location>
</feature>